<dbReference type="Proteomes" id="UP001451782">
    <property type="component" value="Chromosome"/>
</dbReference>
<keyword evidence="8" id="KW-1185">Reference proteome</keyword>
<evidence type="ECO:0000256" key="3">
    <source>
        <dbReference type="ARBA" id="ARBA00022989"/>
    </source>
</evidence>
<evidence type="ECO:0000256" key="2">
    <source>
        <dbReference type="ARBA" id="ARBA00022692"/>
    </source>
</evidence>
<evidence type="ECO:0000259" key="6">
    <source>
        <dbReference type="PROSITE" id="PS50006"/>
    </source>
</evidence>
<accession>A0AAN0NF73</accession>
<keyword evidence="3 5" id="KW-1133">Transmembrane helix</keyword>
<dbReference type="CDD" id="cd00060">
    <property type="entry name" value="FHA"/>
    <property type="match status" value="1"/>
</dbReference>
<dbReference type="InterPro" id="IPR000253">
    <property type="entry name" value="FHA_dom"/>
</dbReference>
<dbReference type="EMBL" id="CP151762">
    <property type="protein sequence ID" value="WZU63991.1"/>
    <property type="molecule type" value="Genomic_DNA"/>
</dbReference>
<evidence type="ECO:0000256" key="5">
    <source>
        <dbReference type="SAM" id="Phobius"/>
    </source>
</evidence>
<dbReference type="Pfam" id="PF06271">
    <property type="entry name" value="RDD"/>
    <property type="match status" value="1"/>
</dbReference>
<dbReference type="SMART" id="SM00240">
    <property type="entry name" value="FHA"/>
    <property type="match status" value="1"/>
</dbReference>
<name>A0AAN0NF73_9RHOB</name>
<keyword evidence="4 5" id="KW-0472">Membrane</keyword>
<dbReference type="Gene3D" id="2.60.200.20">
    <property type="match status" value="1"/>
</dbReference>
<feature type="transmembrane region" description="Helical" evidence="5">
    <location>
        <begin position="20"/>
        <end position="46"/>
    </location>
</feature>
<dbReference type="Pfam" id="PF00498">
    <property type="entry name" value="FHA"/>
    <property type="match status" value="1"/>
</dbReference>
<protein>
    <submittedName>
        <fullName evidence="7">FHA domain-containing protein</fullName>
    </submittedName>
</protein>
<sequence>MTARLATRAILAPDASNKLLWAASFLDGMLILVAMQILGPLMIALIDLASPWLATATMRLDANLRGAVEAIIGIMSFVLLLIMYWFVTEILLGGRTFGRMCLMMELRQRGGEVPTMAQLTKRGMRKFVTLGFSGMRVSGLDRHDEKNGLAWASPLAPGRLSATRNWKIQVLNGHYAGTSHVVDRLPGYKEKQLITIGRDPAWSNLTLDSEERVSNQHALIRSGTRGWEIKDYGGGRGSSNKTYLNGRPIKPGFWQVIEPKDAIAIANVKIQLVPV</sequence>
<dbReference type="RefSeq" id="WP_342070361.1">
    <property type="nucleotide sequence ID" value="NZ_CP151762.1"/>
</dbReference>
<dbReference type="AlphaFoldDB" id="A0AAN0NF73"/>
<organism evidence="7 8">
    <name type="scientific">Yoonia algicola</name>
    <dbReference type="NCBI Taxonomy" id="3137368"/>
    <lineage>
        <taxon>Bacteria</taxon>
        <taxon>Pseudomonadati</taxon>
        <taxon>Pseudomonadota</taxon>
        <taxon>Alphaproteobacteria</taxon>
        <taxon>Rhodobacterales</taxon>
        <taxon>Paracoccaceae</taxon>
        <taxon>Yoonia</taxon>
    </lineage>
</organism>
<dbReference type="PROSITE" id="PS50006">
    <property type="entry name" value="FHA_DOMAIN"/>
    <property type="match status" value="1"/>
</dbReference>
<gene>
    <name evidence="7" type="ORF">AABB28_01350</name>
</gene>
<dbReference type="KEGG" id="yag:AABB28_01350"/>
<proteinExistence type="predicted"/>
<dbReference type="InterPro" id="IPR010432">
    <property type="entry name" value="RDD"/>
</dbReference>
<evidence type="ECO:0000256" key="4">
    <source>
        <dbReference type="ARBA" id="ARBA00023136"/>
    </source>
</evidence>
<feature type="domain" description="FHA" evidence="6">
    <location>
        <begin position="194"/>
        <end position="249"/>
    </location>
</feature>
<comment type="subcellular location">
    <subcellularLocation>
        <location evidence="1">Membrane</location>
        <topology evidence="1">Multi-pass membrane protein</topology>
    </subcellularLocation>
</comment>
<evidence type="ECO:0000313" key="7">
    <source>
        <dbReference type="EMBL" id="WZU63991.1"/>
    </source>
</evidence>
<evidence type="ECO:0000256" key="1">
    <source>
        <dbReference type="ARBA" id="ARBA00004141"/>
    </source>
</evidence>
<reference evidence="7 8" key="1">
    <citation type="submission" date="2024-04" db="EMBL/GenBank/DDBJ databases">
        <title>Phylogenomic analyses of a clade within the roseobacter group suggest taxonomic reassignments of species of the genera Aestuariivita, Citreicella, Loktanella, Nautella, Pelagibaca, Ruegeria, Thalassobius, Thiobacimonas and Tropicibacter, and the proposal o.</title>
        <authorList>
            <person name="Jeon C.O."/>
        </authorList>
    </citation>
    <scope>NUCLEOTIDE SEQUENCE [LARGE SCALE GENOMIC DNA]</scope>
    <source>
        <strain evidence="7 8">G8-12</strain>
    </source>
</reference>
<dbReference type="InterPro" id="IPR008984">
    <property type="entry name" value="SMAD_FHA_dom_sf"/>
</dbReference>
<keyword evidence="2 5" id="KW-0812">Transmembrane</keyword>
<dbReference type="GO" id="GO:0016020">
    <property type="term" value="C:membrane"/>
    <property type="evidence" value="ECO:0007669"/>
    <property type="project" value="UniProtKB-SubCell"/>
</dbReference>
<feature type="transmembrane region" description="Helical" evidence="5">
    <location>
        <begin position="66"/>
        <end position="87"/>
    </location>
</feature>
<evidence type="ECO:0000313" key="8">
    <source>
        <dbReference type="Proteomes" id="UP001451782"/>
    </source>
</evidence>
<dbReference type="SUPFAM" id="SSF49879">
    <property type="entry name" value="SMAD/FHA domain"/>
    <property type="match status" value="1"/>
</dbReference>